<evidence type="ECO:0000313" key="8">
    <source>
        <dbReference type="Proteomes" id="UP001162640"/>
    </source>
</evidence>
<gene>
    <name evidence="7" type="ORF">TL16_g05193</name>
</gene>
<dbReference type="Proteomes" id="UP001162640">
    <property type="component" value="Unassembled WGS sequence"/>
</dbReference>
<name>A0A9W7AI37_9STRA</name>
<evidence type="ECO:0000256" key="1">
    <source>
        <dbReference type="ARBA" id="ARBA00022723"/>
    </source>
</evidence>
<comment type="caution">
    <text evidence="7">The sequence shown here is derived from an EMBL/GenBank/DDBJ whole genome shotgun (WGS) entry which is preliminary data.</text>
</comment>
<dbReference type="Pfam" id="PF13639">
    <property type="entry name" value="zf-RING_2"/>
    <property type="match status" value="1"/>
</dbReference>
<keyword evidence="1" id="KW-0479">Metal-binding</keyword>
<dbReference type="EMBL" id="BLQM01000149">
    <property type="protein sequence ID" value="GMH69578.1"/>
    <property type="molecule type" value="Genomic_DNA"/>
</dbReference>
<dbReference type="InterPro" id="IPR013083">
    <property type="entry name" value="Znf_RING/FYVE/PHD"/>
</dbReference>
<feature type="region of interest" description="Disordered" evidence="5">
    <location>
        <begin position="217"/>
        <end position="275"/>
    </location>
</feature>
<keyword evidence="2 4" id="KW-0863">Zinc-finger</keyword>
<evidence type="ECO:0000256" key="2">
    <source>
        <dbReference type="ARBA" id="ARBA00022771"/>
    </source>
</evidence>
<evidence type="ECO:0000259" key="6">
    <source>
        <dbReference type="PROSITE" id="PS50089"/>
    </source>
</evidence>
<feature type="domain" description="RING-type" evidence="6">
    <location>
        <begin position="161"/>
        <end position="207"/>
    </location>
</feature>
<dbReference type="PROSITE" id="PS50089">
    <property type="entry name" value="ZF_RING_2"/>
    <property type="match status" value="1"/>
</dbReference>
<organism evidence="7 8">
    <name type="scientific">Triparma laevis f. inornata</name>
    <dbReference type="NCBI Taxonomy" id="1714386"/>
    <lineage>
        <taxon>Eukaryota</taxon>
        <taxon>Sar</taxon>
        <taxon>Stramenopiles</taxon>
        <taxon>Ochrophyta</taxon>
        <taxon>Bolidophyceae</taxon>
        <taxon>Parmales</taxon>
        <taxon>Triparmaceae</taxon>
        <taxon>Triparma</taxon>
    </lineage>
</organism>
<reference evidence="8" key="1">
    <citation type="journal article" date="2023" name="Commun. Biol.">
        <title>Genome analysis of Parmales, the sister group of diatoms, reveals the evolutionary specialization of diatoms from phago-mixotrophs to photoautotrophs.</title>
        <authorList>
            <person name="Ban H."/>
            <person name="Sato S."/>
            <person name="Yoshikawa S."/>
            <person name="Yamada K."/>
            <person name="Nakamura Y."/>
            <person name="Ichinomiya M."/>
            <person name="Sato N."/>
            <person name="Blanc-Mathieu R."/>
            <person name="Endo H."/>
            <person name="Kuwata A."/>
            <person name="Ogata H."/>
        </authorList>
    </citation>
    <scope>NUCLEOTIDE SEQUENCE [LARGE SCALE GENOMIC DNA]</scope>
</reference>
<sequence length="275" mass="31148">MRGERDTLRNFLYRVRTHKRGGSTIESSTIYAVAFRDYCVRIVTFPPLRLRSARAAARGITLELSKSIYRHLMIHVTDSNSNVTASNSYITAGYELPTQPNPHPSPQPTCLSTLSSMSPSHTSIPSLSLDNDELILPGSELQKALAASLEGQVDMGAEAECVICMENFTCQNPCMLTLCNCGMNKTLFHYSCLLQWTEKNKNCPACRHELLWEEREGQEEIRRQSLQQREEENNNAIGIEDYDYGDYIFESEEEEEEEEEEDDDDEDGRGDSRAG</sequence>
<feature type="compositionally biased region" description="Basic and acidic residues" evidence="5">
    <location>
        <begin position="217"/>
        <end position="232"/>
    </location>
</feature>
<dbReference type="Gene3D" id="3.30.40.10">
    <property type="entry name" value="Zinc/RING finger domain, C3HC4 (zinc finger)"/>
    <property type="match status" value="1"/>
</dbReference>
<keyword evidence="3" id="KW-0862">Zinc</keyword>
<evidence type="ECO:0000256" key="4">
    <source>
        <dbReference type="PROSITE-ProRule" id="PRU00175"/>
    </source>
</evidence>
<feature type="compositionally biased region" description="Acidic residues" evidence="5">
    <location>
        <begin position="240"/>
        <end position="268"/>
    </location>
</feature>
<protein>
    <recommendedName>
        <fullName evidence="6">RING-type domain-containing protein</fullName>
    </recommendedName>
</protein>
<evidence type="ECO:0000256" key="3">
    <source>
        <dbReference type="ARBA" id="ARBA00022833"/>
    </source>
</evidence>
<proteinExistence type="predicted"/>
<dbReference type="AlphaFoldDB" id="A0A9W7AI37"/>
<dbReference type="GO" id="GO:0008270">
    <property type="term" value="F:zinc ion binding"/>
    <property type="evidence" value="ECO:0007669"/>
    <property type="project" value="UniProtKB-KW"/>
</dbReference>
<dbReference type="PANTHER" id="PTHR45969">
    <property type="entry name" value="RING ZINC FINGER PROTEIN-RELATED"/>
    <property type="match status" value="1"/>
</dbReference>
<dbReference type="InterPro" id="IPR001841">
    <property type="entry name" value="Znf_RING"/>
</dbReference>
<dbReference type="SUPFAM" id="SSF57850">
    <property type="entry name" value="RING/U-box"/>
    <property type="match status" value="1"/>
</dbReference>
<evidence type="ECO:0000256" key="5">
    <source>
        <dbReference type="SAM" id="MobiDB-lite"/>
    </source>
</evidence>
<accession>A0A9W7AI37</accession>
<evidence type="ECO:0000313" key="7">
    <source>
        <dbReference type="EMBL" id="GMH69578.1"/>
    </source>
</evidence>